<feature type="domain" description="ThuA-like" evidence="1">
    <location>
        <begin position="21"/>
        <end position="231"/>
    </location>
</feature>
<evidence type="ECO:0000259" key="1">
    <source>
        <dbReference type="Pfam" id="PF06283"/>
    </source>
</evidence>
<dbReference type="AlphaFoldDB" id="A0A1K2ICH5"/>
<dbReference type="EMBL" id="FPKV01000001">
    <property type="protein sequence ID" value="SFZ89970.1"/>
    <property type="molecule type" value="Genomic_DNA"/>
</dbReference>
<dbReference type="Pfam" id="PF06283">
    <property type="entry name" value="ThuA"/>
    <property type="match status" value="1"/>
</dbReference>
<dbReference type="PANTHER" id="PTHR40469:SF2">
    <property type="entry name" value="GALACTOSE-BINDING DOMAIN-LIKE SUPERFAMILY PROTEIN"/>
    <property type="match status" value="1"/>
</dbReference>
<dbReference type="OrthoDB" id="9816308at2"/>
<proteinExistence type="predicted"/>
<dbReference type="InterPro" id="IPR029062">
    <property type="entry name" value="Class_I_gatase-like"/>
</dbReference>
<evidence type="ECO:0000313" key="2">
    <source>
        <dbReference type="EMBL" id="SFZ89970.1"/>
    </source>
</evidence>
<protein>
    <recommendedName>
        <fullName evidence="1">ThuA-like domain-containing protein</fullName>
    </recommendedName>
</protein>
<sequence length="234" mass="26968">MKAILIVLFVFITNFSEASDKVLVFSKTEGYRHQSIETGIETIKKLGEENDFEVTHTENSEVFTDENLKQYHLVIFLNTTGNVLNDDQEKAFKTFIENGGSFMGIHSATDTEYDWPWYNKLVGAYFDGHPEQSKATVKTINNNHQSTKHLSEEWIRHDEWYNFKSISNAINVLLTLDESTYKGGKNGEIHPIAWYQEFDGGRMFYTGLGHTNESYSEPEFKKHLVGGILYCLKR</sequence>
<dbReference type="SUPFAM" id="SSF52317">
    <property type="entry name" value="Class I glutamine amidotransferase-like"/>
    <property type="match status" value="1"/>
</dbReference>
<accession>A0A1K2ICH5</accession>
<dbReference type="PANTHER" id="PTHR40469">
    <property type="entry name" value="SECRETED GLYCOSYL HYDROLASE"/>
    <property type="match status" value="1"/>
</dbReference>
<gene>
    <name evidence="2" type="ORF">SAMN05428642_101667</name>
</gene>
<organism evidence="2 3">
    <name type="scientific">Flaviramulus basaltis</name>
    <dbReference type="NCBI Taxonomy" id="369401"/>
    <lineage>
        <taxon>Bacteria</taxon>
        <taxon>Pseudomonadati</taxon>
        <taxon>Bacteroidota</taxon>
        <taxon>Flavobacteriia</taxon>
        <taxon>Flavobacteriales</taxon>
        <taxon>Flavobacteriaceae</taxon>
        <taxon>Flaviramulus</taxon>
    </lineage>
</organism>
<keyword evidence="3" id="KW-1185">Reference proteome</keyword>
<evidence type="ECO:0000313" key="3">
    <source>
        <dbReference type="Proteomes" id="UP000182544"/>
    </source>
</evidence>
<reference evidence="2 3" key="1">
    <citation type="submission" date="2016-10" db="EMBL/GenBank/DDBJ databases">
        <authorList>
            <person name="de Groot N.N."/>
        </authorList>
    </citation>
    <scope>NUCLEOTIDE SEQUENCE [LARGE SCALE GENOMIC DNA]</scope>
    <source>
        <strain evidence="2 3">DSM 18180</strain>
    </source>
</reference>
<dbReference type="RefSeq" id="WP_072400317.1">
    <property type="nucleotide sequence ID" value="NZ_FPKV01000001.1"/>
</dbReference>
<dbReference type="Gene3D" id="3.40.50.880">
    <property type="match status" value="1"/>
</dbReference>
<name>A0A1K2ICH5_9FLAO</name>
<dbReference type="Proteomes" id="UP000182544">
    <property type="component" value="Unassembled WGS sequence"/>
</dbReference>
<dbReference type="STRING" id="369401.SAMN05428642_101667"/>
<dbReference type="InterPro" id="IPR029010">
    <property type="entry name" value="ThuA-like"/>
</dbReference>